<dbReference type="KEGG" id="nta:107814776"/>
<feature type="domain" description="14-3-3" evidence="2">
    <location>
        <begin position="72"/>
        <end position="142"/>
    </location>
</feature>
<dbReference type="InterPro" id="IPR036815">
    <property type="entry name" value="14-3-3_dom_sf"/>
</dbReference>
<evidence type="ECO:0000259" key="2">
    <source>
        <dbReference type="Pfam" id="PF00244"/>
    </source>
</evidence>
<dbReference type="PANTHER" id="PTHR18860">
    <property type="entry name" value="14-3-3 PROTEIN"/>
    <property type="match status" value="1"/>
</dbReference>
<accession>A0A1S4C3I8</accession>
<dbReference type="OrthoDB" id="10260625at2759"/>
<dbReference type="STRING" id="4097.A0A1S4C3I8"/>
<evidence type="ECO:0000256" key="1">
    <source>
        <dbReference type="ARBA" id="ARBA00006141"/>
    </source>
</evidence>
<gene>
    <name evidence="3" type="primary">LOC107814776</name>
</gene>
<dbReference type="SMR" id="A0A1S4C3I8"/>
<organism evidence="3">
    <name type="scientific">Nicotiana tabacum</name>
    <name type="common">Common tobacco</name>
    <dbReference type="NCBI Taxonomy" id="4097"/>
    <lineage>
        <taxon>Eukaryota</taxon>
        <taxon>Viridiplantae</taxon>
        <taxon>Streptophyta</taxon>
        <taxon>Embryophyta</taxon>
        <taxon>Tracheophyta</taxon>
        <taxon>Spermatophyta</taxon>
        <taxon>Magnoliopsida</taxon>
        <taxon>eudicotyledons</taxon>
        <taxon>Gunneridae</taxon>
        <taxon>Pentapetalae</taxon>
        <taxon>asterids</taxon>
        <taxon>lamiids</taxon>
        <taxon>Solanales</taxon>
        <taxon>Solanaceae</taxon>
        <taxon>Nicotianoideae</taxon>
        <taxon>Nicotianeae</taxon>
        <taxon>Nicotiana</taxon>
    </lineage>
</organism>
<dbReference type="PaxDb" id="4097-A0A1S4C3I8"/>
<dbReference type="InterPro" id="IPR023410">
    <property type="entry name" value="14-3-3_domain"/>
</dbReference>
<dbReference type="RefSeq" id="XP_016495727.1">
    <property type="nucleotide sequence ID" value="XM_016640241.1"/>
</dbReference>
<name>A0A1S4C3I8_TOBAC</name>
<evidence type="ECO:0000313" key="3">
    <source>
        <dbReference type="RefSeq" id="XP_016495727.1"/>
    </source>
</evidence>
<dbReference type="InterPro" id="IPR000308">
    <property type="entry name" value="14-3-3"/>
</dbReference>
<dbReference type="SUPFAM" id="SSF48445">
    <property type="entry name" value="14-3-3 protein"/>
    <property type="match status" value="1"/>
</dbReference>
<dbReference type="Pfam" id="PF00244">
    <property type="entry name" value="14-3-3"/>
    <property type="match status" value="1"/>
</dbReference>
<dbReference type="AlphaFoldDB" id="A0A1S4C3I8"/>
<comment type="similarity">
    <text evidence="1">Belongs to the 14-3-3 family.</text>
</comment>
<proteinExistence type="inferred from homology"/>
<protein>
    <submittedName>
        <fullName evidence="3">14-3-3 protein 1-like</fullName>
    </submittedName>
</protein>
<dbReference type="Gene3D" id="1.20.190.20">
    <property type="entry name" value="14-3-3 domain"/>
    <property type="match status" value="1"/>
</dbReference>
<reference evidence="3" key="1">
    <citation type="submission" date="2025-08" db="UniProtKB">
        <authorList>
            <consortium name="RefSeq"/>
        </authorList>
    </citation>
    <scope>IDENTIFICATION</scope>
</reference>
<sequence length="142" mass="16266">MEAEFVACVSAAQEDVWWKRFFEHLDITKNSQGVKHFPHLRDRRWGGRYAEAEAGLMEKAAEAAVFAQMRMRRGAFQPAEAKMGQIEESKGNENNVKLIKGYRQKVEEELSKKICHDILEIMDNHLIPSSGTGEATVFCYKM</sequence>